<dbReference type="Pfam" id="PF16094">
    <property type="entry name" value="PAC1"/>
    <property type="match status" value="1"/>
</dbReference>
<organism evidence="1 2">
    <name type="scientific">Cymbomonas tetramitiformis</name>
    <dbReference type="NCBI Taxonomy" id="36881"/>
    <lineage>
        <taxon>Eukaryota</taxon>
        <taxon>Viridiplantae</taxon>
        <taxon>Chlorophyta</taxon>
        <taxon>Pyramimonadophyceae</taxon>
        <taxon>Pyramimonadales</taxon>
        <taxon>Pyramimonadaceae</taxon>
        <taxon>Cymbomonas</taxon>
    </lineage>
</organism>
<proteinExistence type="predicted"/>
<sequence length="271" mass="29027">MSDLDCVTLPPPPSRIHSDDEERDMELFAMAPQAPVIVNLTSEAKSKLKDGKLCPSSLVIATSPAGCMILCHLISSKTVIGSLTLPECSMANNTLSSSHTNKDCFIYQTSFDTILVACQYDVQPGRCGALVKALFSVMDPTSVTIVNSVSSCDLCTLPPDEGIVALETDLYKERRRVPSDIMYLPSGNMVDGLPAALMSHCQTRGVAAQLLVSIEHAPVPDETTLLQLAQVLDHEVSAIGDTLGLELDNFGCATGDVQHSYSHSSHSTLFT</sequence>
<dbReference type="AlphaFoldDB" id="A0AAE0KVH8"/>
<reference evidence="1 2" key="1">
    <citation type="journal article" date="2015" name="Genome Biol. Evol.">
        <title>Comparative Genomics of a Bacterivorous Green Alga Reveals Evolutionary Causalities and Consequences of Phago-Mixotrophic Mode of Nutrition.</title>
        <authorList>
            <person name="Burns J.A."/>
            <person name="Paasch A."/>
            <person name="Narechania A."/>
            <person name="Kim E."/>
        </authorList>
    </citation>
    <scope>NUCLEOTIDE SEQUENCE [LARGE SCALE GENOMIC DNA]</scope>
    <source>
        <strain evidence="1 2">PLY_AMNH</strain>
    </source>
</reference>
<gene>
    <name evidence="1" type="ORF">CYMTET_28841</name>
</gene>
<comment type="caution">
    <text evidence="1">The sequence shown here is derived from an EMBL/GenBank/DDBJ whole genome shotgun (WGS) entry which is preliminary data.</text>
</comment>
<evidence type="ECO:0000313" key="1">
    <source>
        <dbReference type="EMBL" id="KAK3262291.1"/>
    </source>
</evidence>
<evidence type="ECO:0008006" key="3">
    <source>
        <dbReference type="Google" id="ProtNLM"/>
    </source>
</evidence>
<keyword evidence="2" id="KW-1185">Reference proteome</keyword>
<dbReference type="InterPro" id="IPR016565">
    <property type="entry name" value="Proteasome_assmbl_chp_1"/>
</dbReference>
<protein>
    <recommendedName>
        <fullName evidence="3">Proteasome assembly chaperone 1</fullName>
    </recommendedName>
</protein>
<dbReference type="GO" id="GO:0005783">
    <property type="term" value="C:endoplasmic reticulum"/>
    <property type="evidence" value="ECO:0007669"/>
    <property type="project" value="InterPro"/>
</dbReference>
<evidence type="ECO:0000313" key="2">
    <source>
        <dbReference type="Proteomes" id="UP001190700"/>
    </source>
</evidence>
<accession>A0AAE0KVH8</accession>
<dbReference type="PANTHER" id="PTHR37227:SF2">
    <property type="entry name" value="OS01G0219000 PROTEIN"/>
    <property type="match status" value="1"/>
</dbReference>
<dbReference type="PANTHER" id="PTHR37227">
    <property type="entry name" value="OS01G0219000 PROTEIN"/>
    <property type="match status" value="1"/>
</dbReference>
<dbReference type="GO" id="GO:0043248">
    <property type="term" value="P:proteasome assembly"/>
    <property type="evidence" value="ECO:0007669"/>
    <property type="project" value="InterPro"/>
</dbReference>
<dbReference type="Proteomes" id="UP001190700">
    <property type="component" value="Unassembled WGS sequence"/>
</dbReference>
<dbReference type="EMBL" id="LGRX02016332">
    <property type="protein sequence ID" value="KAK3262291.1"/>
    <property type="molecule type" value="Genomic_DNA"/>
</dbReference>
<name>A0AAE0KVH8_9CHLO</name>